<reference evidence="2 3" key="1">
    <citation type="submission" date="2019-09" db="EMBL/GenBank/DDBJ databases">
        <title>Polymorphobacter sp. isolated from a lake in China.</title>
        <authorList>
            <person name="Liu Z."/>
        </authorList>
    </citation>
    <scope>NUCLEOTIDE SEQUENCE [LARGE SCALE GENOMIC DNA]</scope>
    <source>
        <strain evidence="2 3">D40P</strain>
    </source>
</reference>
<comment type="caution">
    <text evidence="2">The sequence shown here is derived from an EMBL/GenBank/DDBJ whole genome shotgun (WGS) entry which is preliminary data.</text>
</comment>
<protein>
    <submittedName>
        <fullName evidence="2">DUF969 family protein</fullName>
    </submittedName>
</protein>
<evidence type="ECO:0000256" key="1">
    <source>
        <dbReference type="SAM" id="Phobius"/>
    </source>
</evidence>
<keyword evidence="1" id="KW-0812">Transmembrane</keyword>
<feature type="transmembrane region" description="Helical" evidence="1">
    <location>
        <begin position="156"/>
        <end position="178"/>
    </location>
</feature>
<evidence type="ECO:0000313" key="3">
    <source>
        <dbReference type="Proteomes" id="UP000481327"/>
    </source>
</evidence>
<organism evidence="2 3">
    <name type="scientific">Sandarakinorhabdus fusca</name>
    <dbReference type="NCBI Taxonomy" id="1439888"/>
    <lineage>
        <taxon>Bacteria</taxon>
        <taxon>Pseudomonadati</taxon>
        <taxon>Pseudomonadota</taxon>
        <taxon>Alphaproteobacteria</taxon>
        <taxon>Sphingomonadales</taxon>
        <taxon>Sphingosinicellaceae</taxon>
        <taxon>Sandarakinorhabdus</taxon>
    </lineage>
</organism>
<keyword evidence="1" id="KW-0472">Membrane</keyword>
<proteinExistence type="predicted"/>
<dbReference type="Pfam" id="PF06149">
    <property type="entry name" value="DUF969"/>
    <property type="match status" value="1"/>
</dbReference>
<evidence type="ECO:0000313" key="2">
    <source>
        <dbReference type="EMBL" id="MQT17577.1"/>
    </source>
</evidence>
<feature type="transmembrane region" description="Helical" evidence="1">
    <location>
        <begin position="190"/>
        <end position="210"/>
    </location>
</feature>
<gene>
    <name evidence="2" type="ORF">F3168_09915</name>
</gene>
<dbReference type="OrthoDB" id="80065at2"/>
<dbReference type="RefSeq" id="WP_152578024.1">
    <property type="nucleotide sequence ID" value="NZ_JAATJI010000002.1"/>
</dbReference>
<dbReference type="AlphaFoldDB" id="A0A7C9GPI4"/>
<sequence length="216" mass="22841">MWPLLGLGILIIGFALRINPLLVVVAAAFGSGIGAGLTPVAVVAALGKAYNGSRYVTVPWLILPVIGMLERAGLRERARQIVGDMAAATTGRLLLVYMIFRQITSAVGLTAIAGHAQTVRPLLAPMAEAAAERADPAIGRAGRMRVRAMAAATDNIGMFFGEDIFLAVASILLIKGFLESQGIIVTPLQLSVWAIPTAIAALLIHGARLLRMDRRR</sequence>
<dbReference type="InterPro" id="IPR010374">
    <property type="entry name" value="DUF969"/>
</dbReference>
<dbReference type="EMBL" id="WIOL01000003">
    <property type="protein sequence ID" value="MQT17577.1"/>
    <property type="molecule type" value="Genomic_DNA"/>
</dbReference>
<keyword evidence="3" id="KW-1185">Reference proteome</keyword>
<accession>A0A7C9GPI4</accession>
<keyword evidence="1" id="KW-1133">Transmembrane helix</keyword>
<dbReference type="Proteomes" id="UP000481327">
    <property type="component" value="Unassembled WGS sequence"/>
</dbReference>
<name>A0A7C9GPI4_9SPHN</name>